<accession>A0ABQ9XPJ2</accession>
<proteinExistence type="predicted"/>
<evidence type="ECO:0000313" key="2">
    <source>
        <dbReference type="Proteomes" id="UP001281761"/>
    </source>
</evidence>
<comment type="caution">
    <text evidence="1">The sequence shown here is derived from an EMBL/GenBank/DDBJ whole genome shotgun (WGS) entry which is preliminary data.</text>
</comment>
<dbReference type="EMBL" id="JARBJD010000109">
    <property type="protein sequence ID" value="KAK2952045.1"/>
    <property type="molecule type" value="Genomic_DNA"/>
</dbReference>
<dbReference type="Proteomes" id="UP001281761">
    <property type="component" value="Unassembled WGS sequence"/>
</dbReference>
<organism evidence="1 2">
    <name type="scientific">Blattamonas nauphoetae</name>
    <dbReference type="NCBI Taxonomy" id="2049346"/>
    <lineage>
        <taxon>Eukaryota</taxon>
        <taxon>Metamonada</taxon>
        <taxon>Preaxostyla</taxon>
        <taxon>Oxymonadida</taxon>
        <taxon>Blattamonas</taxon>
    </lineage>
</organism>
<name>A0ABQ9XPJ2_9EUKA</name>
<reference evidence="1 2" key="1">
    <citation type="journal article" date="2022" name="bioRxiv">
        <title>Genomics of Preaxostyla Flagellates Illuminates Evolutionary Transitions and the Path Towards Mitochondrial Loss.</title>
        <authorList>
            <person name="Novak L.V.F."/>
            <person name="Treitli S.C."/>
            <person name="Pyrih J."/>
            <person name="Halakuc P."/>
            <person name="Pipaliya S.V."/>
            <person name="Vacek V."/>
            <person name="Brzon O."/>
            <person name="Soukal P."/>
            <person name="Eme L."/>
            <person name="Dacks J.B."/>
            <person name="Karnkowska A."/>
            <person name="Elias M."/>
            <person name="Hampl V."/>
        </authorList>
    </citation>
    <scope>NUCLEOTIDE SEQUENCE [LARGE SCALE GENOMIC DNA]</scope>
    <source>
        <strain evidence="1">NAU3</strain>
        <tissue evidence="1">Gut</tissue>
    </source>
</reference>
<protein>
    <submittedName>
        <fullName evidence="1">Uncharacterized protein</fullName>
    </submittedName>
</protein>
<sequence>MESNNPSMKHTDNIIVDEIILFVNFIRISPNDDNIELNKEKLSEIFRYAEDIADKSPYARLFITQQSILITPYLINKPAIPTLSHLKGMYNLTEAYLNSPSSFYTDQLRYHIWSDSTLPCTPQRPYDCYNYSLLFQGRDEYPPIPRSMINAQLYNNITYQNDPDSVFELFIDMLSVNPTEAFDYLHRCADDPKVNVMYREMWMYVFDESPDHESSMTDLHEYLNSLLATLDPEMVSLAPFSVSLANIIATITQNDGQFRETVERALETLKINDILQDQKLRDRFRDTTPLLKELDERAPEMERGASKGDARAVLRMADFLLRWSANQTEDESIFFRQESAFSITAGLLLNVLRTFPEVQDTISSLSAKMSYFYSTYASNTNIRTLVSTTSFPSTLLSTNSWPSEENVSTVLSRLFSTLLPAFTKPPTIASQDACLSLLRLSFLSLCGFSEAGEDVGQMCVHVTGMTEPCVGNRSAFHFFLDATEQASPIGPHYIARFFENHSTKQAKNGNKTLSATLADEAALLFLDIIDPDHQLFTNYSSHQSPFLSHSFNVASPTFYPQFLVPPRKHFLSFAHTYDYTSRIRKTLKQDPAIVKKKAYVDLLSLLVQNTTNSSITVLGYLARTKLYPLKQRVHTINCLSRIIANESTDCMKSLETKVDSTFRRILTINRYDDRSDMSVLITTSLIKSGLNIRVLANIIYLPFS</sequence>
<keyword evidence="2" id="KW-1185">Reference proteome</keyword>
<gene>
    <name evidence="1" type="ORF">BLNAU_13027</name>
</gene>
<evidence type="ECO:0000313" key="1">
    <source>
        <dbReference type="EMBL" id="KAK2952045.1"/>
    </source>
</evidence>